<dbReference type="EMBL" id="BMNY01000001">
    <property type="protein sequence ID" value="GGM67638.1"/>
    <property type="molecule type" value="Genomic_DNA"/>
</dbReference>
<accession>A0AA37F8X6</accession>
<reference evidence="1" key="2">
    <citation type="submission" date="2022-09" db="EMBL/GenBank/DDBJ databases">
        <authorList>
            <person name="Sun Q."/>
            <person name="Ohkuma M."/>
        </authorList>
    </citation>
    <scope>NUCLEOTIDE SEQUENCE</scope>
    <source>
        <strain evidence="1">JCM 13583</strain>
    </source>
</reference>
<gene>
    <name evidence="1" type="ORF">GCM10007108_02080</name>
</gene>
<name>A0AA37F8X6_9ARCH</name>
<keyword evidence="2" id="KW-1185">Reference proteome</keyword>
<dbReference type="Proteomes" id="UP000632195">
    <property type="component" value="Unassembled WGS sequence"/>
</dbReference>
<comment type="caution">
    <text evidence="1">The sequence shown here is derived from an EMBL/GenBank/DDBJ whole genome shotgun (WGS) entry which is preliminary data.</text>
</comment>
<organism evidence="1 2">
    <name type="scientific">Thermogymnomonas acidicola</name>
    <dbReference type="NCBI Taxonomy" id="399579"/>
    <lineage>
        <taxon>Archaea</taxon>
        <taxon>Methanobacteriati</taxon>
        <taxon>Thermoplasmatota</taxon>
        <taxon>Thermoplasmata</taxon>
        <taxon>Thermoplasmatales</taxon>
        <taxon>Thermogymnomonas</taxon>
    </lineage>
</organism>
<reference evidence="1" key="1">
    <citation type="journal article" date="2014" name="Int. J. Syst. Evol. Microbiol.">
        <title>Complete genome sequence of Corynebacterium casei LMG S-19264T (=DSM 44701T), isolated from a smear-ripened cheese.</title>
        <authorList>
            <consortium name="US DOE Joint Genome Institute (JGI-PGF)"/>
            <person name="Walter F."/>
            <person name="Albersmeier A."/>
            <person name="Kalinowski J."/>
            <person name="Ruckert C."/>
        </authorList>
    </citation>
    <scope>NUCLEOTIDE SEQUENCE</scope>
    <source>
        <strain evidence="1">JCM 13583</strain>
    </source>
</reference>
<sequence length="79" mass="8871">MAIMERKCSNCNVDLVEVGNMNFRVGGFTGIGGMFLGGWNDLMEQTQTFTLFKCPQCGKVEFYEPSSVSDQGQKKHHFL</sequence>
<evidence type="ECO:0008006" key="3">
    <source>
        <dbReference type="Google" id="ProtNLM"/>
    </source>
</evidence>
<evidence type="ECO:0000313" key="1">
    <source>
        <dbReference type="EMBL" id="GGM67638.1"/>
    </source>
</evidence>
<proteinExistence type="predicted"/>
<protein>
    <recommendedName>
        <fullName evidence="3">Nucleotide-binding protein</fullName>
    </recommendedName>
</protein>
<dbReference type="AlphaFoldDB" id="A0AA37F8X6"/>
<evidence type="ECO:0000313" key="2">
    <source>
        <dbReference type="Proteomes" id="UP000632195"/>
    </source>
</evidence>